<evidence type="ECO:0000256" key="1">
    <source>
        <dbReference type="ARBA" id="ARBA00004141"/>
    </source>
</evidence>
<dbReference type="AlphaFoldDB" id="A0A139WBW8"/>
<feature type="transmembrane region" description="Helical" evidence="7">
    <location>
        <begin position="82"/>
        <end position="102"/>
    </location>
</feature>
<keyword evidence="3 7" id="KW-0812">Transmembrane</keyword>
<name>A0A139WBW8_TRICA</name>
<dbReference type="PANTHER" id="PTHR34341">
    <property type="entry name" value="TRANSMEMBRANE PROTEIN 107"/>
    <property type="match status" value="1"/>
</dbReference>
<dbReference type="InParanoid" id="A0A139WBW8"/>
<organism evidence="8 9">
    <name type="scientific">Tribolium castaneum</name>
    <name type="common">Red flour beetle</name>
    <dbReference type="NCBI Taxonomy" id="7070"/>
    <lineage>
        <taxon>Eukaryota</taxon>
        <taxon>Metazoa</taxon>
        <taxon>Ecdysozoa</taxon>
        <taxon>Arthropoda</taxon>
        <taxon>Hexapoda</taxon>
        <taxon>Insecta</taxon>
        <taxon>Pterygota</taxon>
        <taxon>Neoptera</taxon>
        <taxon>Endopterygota</taxon>
        <taxon>Coleoptera</taxon>
        <taxon>Polyphaga</taxon>
        <taxon>Cucujiformia</taxon>
        <taxon>Tenebrionidae</taxon>
        <taxon>Tenebrionidae incertae sedis</taxon>
        <taxon>Tribolium</taxon>
    </lineage>
</organism>
<dbReference type="GO" id="GO:1904491">
    <property type="term" value="P:protein localization to ciliary transition zone"/>
    <property type="evidence" value="ECO:0000318"/>
    <property type="project" value="GO_Central"/>
</dbReference>
<feature type="transmembrane region" description="Helical" evidence="7">
    <location>
        <begin position="108"/>
        <end position="134"/>
    </location>
</feature>
<evidence type="ECO:0000256" key="5">
    <source>
        <dbReference type="ARBA" id="ARBA00022989"/>
    </source>
</evidence>
<evidence type="ECO:0000313" key="8">
    <source>
        <dbReference type="EMBL" id="KYB25427.1"/>
    </source>
</evidence>
<keyword evidence="9" id="KW-1185">Reference proteome</keyword>
<dbReference type="GO" id="GO:0036038">
    <property type="term" value="C:MKS complex"/>
    <property type="evidence" value="ECO:0000318"/>
    <property type="project" value="GO_Central"/>
</dbReference>
<gene>
    <name evidence="8" type="primary">AUGUSTUS-3.0.2_34481</name>
    <name evidence="8" type="ORF">TcasGA2_TC034481</name>
</gene>
<feature type="transmembrane region" description="Helical" evidence="7">
    <location>
        <begin position="51"/>
        <end position="75"/>
    </location>
</feature>
<keyword evidence="6 7" id="KW-0472">Membrane</keyword>
<evidence type="ECO:0000256" key="7">
    <source>
        <dbReference type="SAM" id="Phobius"/>
    </source>
</evidence>
<dbReference type="GO" id="GO:1905515">
    <property type="term" value="P:non-motile cilium assembly"/>
    <property type="evidence" value="ECO:0000318"/>
    <property type="project" value="GO_Central"/>
</dbReference>
<dbReference type="OMA" id="VCLKKVP"/>
<dbReference type="Pfam" id="PF14995">
    <property type="entry name" value="TMEM107"/>
    <property type="match status" value="1"/>
</dbReference>
<evidence type="ECO:0000256" key="2">
    <source>
        <dbReference type="ARBA" id="ARBA00015652"/>
    </source>
</evidence>
<dbReference type="PANTHER" id="PTHR34341:SF1">
    <property type="entry name" value="TRANSMEMBRANE PROTEIN 107"/>
    <property type="match status" value="1"/>
</dbReference>
<accession>A0A139WBW8</accession>
<evidence type="ECO:0000256" key="3">
    <source>
        <dbReference type="ARBA" id="ARBA00022692"/>
    </source>
</evidence>
<keyword evidence="5 7" id="KW-1133">Transmembrane helix</keyword>
<evidence type="ECO:0000313" key="9">
    <source>
        <dbReference type="Proteomes" id="UP000007266"/>
    </source>
</evidence>
<dbReference type="GO" id="GO:0016020">
    <property type="term" value="C:membrane"/>
    <property type="evidence" value="ECO:0007669"/>
    <property type="project" value="UniProtKB-SubCell"/>
</dbReference>
<reference evidence="8 9" key="1">
    <citation type="journal article" date="2008" name="Nature">
        <title>The genome of the model beetle and pest Tribolium castaneum.</title>
        <authorList>
            <consortium name="Tribolium Genome Sequencing Consortium"/>
            <person name="Richards S."/>
            <person name="Gibbs R.A."/>
            <person name="Weinstock G.M."/>
            <person name="Brown S.J."/>
            <person name="Denell R."/>
            <person name="Beeman R.W."/>
            <person name="Gibbs R."/>
            <person name="Beeman R.W."/>
            <person name="Brown S.J."/>
            <person name="Bucher G."/>
            <person name="Friedrich M."/>
            <person name="Grimmelikhuijzen C.J."/>
            <person name="Klingler M."/>
            <person name="Lorenzen M."/>
            <person name="Richards S."/>
            <person name="Roth S."/>
            <person name="Schroder R."/>
            <person name="Tautz D."/>
            <person name="Zdobnov E.M."/>
            <person name="Muzny D."/>
            <person name="Gibbs R.A."/>
            <person name="Weinstock G.M."/>
            <person name="Attaway T."/>
            <person name="Bell S."/>
            <person name="Buhay C.J."/>
            <person name="Chandrabose M.N."/>
            <person name="Chavez D."/>
            <person name="Clerk-Blankenburg K.P."/>
            <person name="Cree A."/>
            <person name="Dao M."/>
            <person name="Davis C."/>
            <person name="Chacko J."/>
            <person name="Dinh H."/>
            <person name="Dugan-Rocha S."/>
            <person name="Fowler G."/>
            <person name="Garner T.T."/>
            <person name="Garnes J."/>
            <person name="Gnirke A."/>
            <person name="Hawes A."/>
            <person name="Hernandez J."/>
            <person name="Hines S."/>
            <person name="Holder M."/>
            <person name="Hume J."/>
            <person name="Jhangiani S.N."/>
            <person name="Joshi V."/>
            <person name="Khan Z.M."/>
            <person name="Jackson L."/>
            <person name="Kovar C."/>
            <person name="Kowis A."/>
            <person name="Lee S."/>
            <person name="Lewis L.R."/>
            <person name="Margolis J."/>
            <person name="Morgan M."/>
            <person name="Nazareth L.V."/>
            <person name="Nguyen N."/>
            <person name="Okwuonu G."/>
            <person name="Parker D."/>
            <person name="Richards S."/>
            <person name="Ruiz S.J."/>
            <person name="Santibanez J."/>
            <person name="Savard J."/>
            <person name="Scherer S.E."/>
            <person name="Schneider B."/>
            <person name="Sodergren E."/>
            <person name="Tautz D."/>
            <person name="Vattahil S."/>
            <person name="Villasana D."/>
            <person name="White C.S."/>
            <person name="Wright R."/>
            <person name="Park Y."/>
            <person name="Beeman R.W."/>
            <person name="Lord J."/>
            <person name="Oppert B."/>
            <person name="Lorenzen M."/>
            <person name="Brown S."/>
            <person name="Wang L."/>
            <person name="Savard J."/>
            <person name="Tautz D."/>
            <person name="Richards S."/>
            <person name="Weinstock G."/>
            <person name="Gibbs R.A."/>
            <person name="Liu Y."/>
            <person name="Worley K."/>
            <person name="Weinstock G."/>
            <person name="Elsik C.G."/>
            <person name="Reese J.T."/>
            <person name="Elhaik E."/>
            <person name="Landan G."/>
            <person name="Graur D."/>
            <person name="Arensburger P."/>
            <person name="Atkinson P."/>
            <person name="Beeman R.W."/>
            <person name="Beidler J."/>
            <person name="Brown S.J."/>
            <person name="Demuth J.P."/>
            <person name="Drury D.W."/>
            <person name="Du Y.Z."/>
            <person name="Fujiwara H."/>
            <person name="Lorenzen M."/>
            <person name="Maselli V."/>
            <person name="Osanai M."/>
            <person name="Park Y."/>
            <person name="Robertson H.M."/>
            <person name="Tu Z."/>
            <person name="Wang J.J."/>
            <person name="Wang S."/>
            <person name="Richards S."/>
            <person name="Song H."/>
            <person name="Zhang L."/>
            <person name="Sodergren E."/>
            <person name="Werner D."/>
            <person name="Stanke M."/>
            <person name="Morgenstern B."/>
            <person name="Solovyev V."/>
            <person name="Kosarev P."/>
            <person name="Brown G."/>
            <person name="Chen H.C."/>
            <person name="Ermolaeva O."/>
            <person name="Hlavina W."/>
            <person name="Kapustin Y."/>
            <person name="Kiryutin B."/>
            <person name="Kitts P."/>
            <person name="Maglott D."/>
            <person name="Pruitt K."/>
            <person name="Sapojnikov V."/>
            <person name="Souvorov A."/>
            <person name="Mackey A.J."/>
            <person name="Waterhouse R.M."/>
            <person name="Wyder S."/>
            <person name="Zdobnov E.M."/>
            <person name="Zdobnov E.M."/>
            <person name="Wyder S."/>
            <person name="Kriventseva E.V."/>
            <person name="Kadowaki T."/>
            <person name="Bork P."/>
            <person name="Aranda M."/>
            <person name="Bao R."/>
            <person name="Beermann A."/>
            <person name="Berns N."/>
            <person name="Bolognesi R."/>
            <person name="Bonneton F."/>
            <person name="Bopp D."/>
            <person name="Brown S.J."/>
            <person name="Bucher G."/>
            <person name="Butts T."/>
            <person name="Chaumot A."/>
            <person name="Denell R.E."/>
            <person name="Ferrier D.E."/>
            <person name="Friedrich M."/>
            <person name="Gordon C.M."/>
            <person name="Jindra M."/>
            <person name="Klingler M."/>
            <person name="Lan Q."/>
            <person name="Lattorff H.M."/>
            <person name="Laudet V."/>
            <person name="von Levetsow C."/>
            <person name="Liu Z."/>
            <person name="Lutz R."/>
            <person name="Lynch J.A."/>
            <person name="da Fonseca R.N."/>
            <person name="Posnien N."/>
            <person name="Reuter R."/>
            <person name="Roth S."/>
            <person name="Savard J."/>
            <person name="Schinko J.B."/>
            <person name="Schmitt C."/>
            <person name="Schoppmeier M."/>
            <person name="Schroder R."/>
            <person name="Shippy T.D."/>
            <person name="Simonnet F."/>
            <person name="Marques-Souza H."/>
            <person name="Tautz D."/>
            <person name="Tomoyasu Y."/>
            <person name="Trauner J."/>
            <person name="Van der Zee M."/>
            <person name="Vervoort M."/>
            <person name="Wittkopp N."/>
            <person name="Wimmer E.A."/>
            <person name="Yang X."/>
            <person name="Jones A.K."/>
            <person name="Sattelle D.B."/>
            <person name="Ebert P.R."/>
            <person name="Nelson D."/>
            <person name="Scott J.G."/>
            <person name="Beeman R.W."/>
            <person name="Muthukrishnan S."/>
            <person name="Kramer K.J."/>
            <person name="Arakane Y."/>
            <person name="Beeman R.W."/>
            <person name="Zhu Q."/>
            <person name="Hogenkamp D."/>
            <person name="Dixit R."/>
            <person name="Oppert B."/>
            <person name="Jiang H."/>
            <person name="Zou Z."/>
            <person name="Marshall J."/>
            <person name="Elpidina E."/>
            <person name="Vinokurov K."/>
            <person name="Oppert C."/>
            <person name="Zou Z."/>
            <person name="Evans J."/>
            <person name="Lu Z."/>
            <person name="Zhao P."/>
            <person name="Sumathipala N."/>
            <person name="Altincicek B."/>
            <person name="Vilcinskas A."/>
            <person name="Williams M."/>
            <person name="Hultmark D."/>
            <person name="Hetru C."/>
            <person name="Jiang H."/>
            <person name="Grimmelikhuijzen C.J."/>
            <person name="Hauser F."/>
            <person name="Cazzamali G."/>
            <person name="Williamson M."/>
            <person name="Park Y."/>
            <person name="Li B."/>
            <person name="Tanaka Y."/>
            <person name="Predel R."/>
            <person name="Neupert S."/>
            <person name="Schachtner J."/>
            <person name="Verleyen P."/>
            <person name="Raible F."/>
            <person name="Bork P."/>
            <person name="Friedrich M."/>
            <person name="Walden K.K."/>
            <person name="Robertson H.M."/>
            <person name="Angeli S."/>
            <person name="Foret S."/>
            <person name="Bucher G."/>
            <person name="Schuetz S."/>
            <person name="Maleszka R."/>
            <person name="Wimmer E.A."/>
            <person name="Beeman R.W."/>
            <person name="Lorenzen M."/>
            <person name="Tomoyasu Y."/>
            <person name="Miller S.C."/>
            <person name="Grossmann D."/>
            <person name="Bucher G."/>
        </authorList>
    </citation>
    <scope>NUCLEOTIDE SEQUENCE [LARGE SCALE GENOMIC DNA]</scope>
    <source>
        <strain evidence="8 9">Georgia GA2</strain>
    </source>
</reference>
<keyword evidence="4" id="KW-0970">Cilium biogenesis/degradation</keyword>
<evidence type="ECO:0000256" key="6">
    <source>
        <dbReference type="ARBA" id="ARBA00023136"/>
    </source>
</evidence>
<sequence length="138" mass="15568">MYYASELIPAKFLVLVAHFTICVLLLWNSPQSVKACLTQEASEEVFRIHHTQLVVGLSVSVGMICFELFIFLIGLTMFHPTSALLSIGCHASACFLLSYIVLDGWQCGWFWWIFTFGSVVPILNDSCILVDIIINKKY</sequence>
<reference evidence="8 9" key="2">
    <citation type="journal article" date="2010" name="Nucleic Acids Res.">
        <title>BeetleBase in 2010: revisions to provide comprehensive genomic information for Tribolium castaneum.</title>
        <authorList>
            <person name="Kim H.S."/>
            <person name="Murphy T."/>
            <person name="Xia J."/>
            <person name="Caragea D."/>
            <person name="Park Y."/>
            <person name="Beeman R.W."/>
            <person name="Lorenzen M.D."/>
            <person name="Butcher S."/>
            <person name="Manak J.R."/>
            <person name="Brown S.J."/>
        </authorList>
    </citation>
    <scope>GENOME REANNOTATION</scope>
    <source>
        <strain evidence="8 9">Georgia GA2</strain>
    </source>
</reference>
<protein>
    <recommendedName>
        <fullName evidence="2">Transmembrane protein 107</fullName>
    </recommendedName>
</protein>
<dbReference type="InterPro" id="IPR029248">
    <property type="entry name" value="TMEM107"/>
</dbReference>
<dbReference type="STRING" id="7070.A0A139WBW8"/>
<dbReference type="EMBL" id="KQ971372">
    <property type="protein sequence ID" value="KYB25427.1"/>
    <property type="molecule type" value="Genomic_DNA"/>
</dbReference>
<dbReference type="Proteomes" id="UP000007266">
    <property type="component" value="Linkage group 9"/>
</dbReference>
<comment type="subcellular location">
    <subcellularLocation>
        <location evidence="1">Membrane</location>
        <topology evidence="1">Multi-pass membrane protein</topology>
    </subcellularLocation>
</comment>
<proteinExistence type="predicted"/>
<evidence type="ECO:0000256" key="4">
    <source>
        <dbReference type="ARBA" id="ARBA00022794"/>
    </source>
</evidence>